<proteinExistence type="predicted"/>
<dbReference type="HOGENOM" id="CLU_1713890_0_0_1"/>
<dbReference type="Proteomes" id="UP000054538">
    <property type="component" value="Unassembled WGS sequence"/>
</dbReference>
<protein>
    <submittedName>
        <fullName evidence="1">Uncharacterized protein</fullName>
    </submittedName>
</protein>
<organism evidence="1 2">
    <name type="scientific">Paxillus rubicundulus Ve08.2h10</name>
    <dbReference type="NCBI Taxonomy" id="930991"/>
    <lineage>
        <taxon>Eukaryota</taxon>
        <taxon>Fungi</taxon>
        <taxon>Dikarya</taxon>
        <taxon>Basidiomycota</taxon>
        <taxon>Agaricomycotina</taxon>
        <taxon>Agaricomycetes</taxon>
        <taxon>Agaricomycetidae</taxon>
        <taxon>Boletales</taxon>
        <taxon>Paxilineae</taxon>
        <taxon>Paxillaceae</taxon>
        <taxon>Paxillus</taxon>
    </lineage>
</organism>
<gene>
    <name evidence="1" type="ORF">PAXRUDRAFT_828730</name>
</gene>
<evidence type="ECO:0000313" key="1">
    <source>
        <dbReference type="EMBL" id="KIK93669.1"/>
    </source>
</evidence>
<dbReference type="InParanoid" id="A0A0D0E0X6"/>
<evidence type="ECO:0000313" key="2">
    <source>
        <dbReference type="Proteomes" id="UP000054538"/>
    </source>
</evidence>
<dbReference type="AlphaFoldDB" id="A0A0D0E0X6"/>
<reference evidence="1 2" key="1">
    <citation type="submission" date="2014-04" db="EMBL/GenBank/DDBJ databases">
        <authorList>
            <consortium name="DOE Joint Genome Institute"/>
            <person name="Kuo A."/>
            <person name="Kohler A."/>
            <person name="Jargeat P."/>
            <person name="Nagy L.G."/>
            <person name="Floudas D."/>
            <person name="Copeland A."/>
            <person name="Barry K.W."/>
            <person name="Cichocki N."/>
            <person name="Veneault-Fourrey C."/>
            <person name="LaButti K."/>
            <person name="Lindquist E.A."/>
            <person name="Lipzen A."/>
            <person name="Lundell T."/>
            <person name="Morin E."/>
            <person name="Murat C."/>
            <person name="Sun H."/>
            <person name="Tunlid A."/>
            <person name="Henrissat B."/>
            <person name="Grigoriev I.V."/>
            <person name="Hibbett D.S."/>
            <person name="Martin F."/>
            <person name="Nordberg H.P."/>
            <person name="Cantor M.N."/>
            <person name="Hua S.X."/>
        </authorList>
    </citation>
    <scope>NUCLEOTIDE SEQUENCE [LARGE SCALE GENOMIC DNA]</scope>
    <source>
        <strain evidence="1 2">Ve08.2h10</strain>
    </source>
</reference>
<keyword evidence="2" id="KW-1185">Reference proteome</keyword>
<name>A0A0D0E0X6_9AGAM</name>
<dbReference type="EMBL" id="KN825166">
    <property type="protein sequence ID" value="KIK93669.1"/>
    <property type="molecule type" value="Genomic_DNA"/>
</dbReference>
<accession>A0A0D0E0X6</accession>
<reference evidence="2" key="2">
    <citation type="submission" date="2015-01" db="EMBL/GenBank/DDBJ databases">
        <title>Evolutionary Origins and Diversification of the Mycorrhizal Mutualists.</title>
        <authorList>
            <consortium name="DOE Joint Genome Institute"/>
            <consortium name="Mycorrhizal Genomics Consortium"/>
            <person name="Kohler A."/>
            <person name="Kuo A."/>
            <person name="Nagy L.G."/>
            <person name="Floudas D."/>
            <person name="Copeland A."/>
            <person name="Barry K.W."/>
            <person name="Cichocki N."/>
            <person name="Veneault-Fourrey C."/>
            <person name="LaButti K."/>
            <person name="Lindquist E.A."/>
            <person name="Lipzen A."/>
            <person name="Lundell T."/>
            <person name="Morin E."/>
            <person name="Murat C."/>
            <person name="Riley R."/>
            <person name="Ohm R."/>
            <person name="Sun H."/>
            <person name="Tunlid A."/>
            <person name="Henrissat B."/>
            <person name="Grigoriev I.V."/>
            <person name="Hibbett D.S."/>
            <person name="Martin F."/>
        </authorList>
    </citation>
    <scope>NUCLEOTIDE SEQUENCE [LARGE SCALE GENOMIC DNA]</scope>
    <source>
        <strain evidence="2">Ve08.2h10</strain>
    </source>
</reference>
<sequence length="153" mass="17234">MAENPVLAGNPRFSAVFTDKRRGQGSKRAAMTDTIQASRAHRRQGQVVTVWRRRRTTLVHITLHSRTPAACFLPQVQSPAPNFLIPSIRCRRPFRTQAGHPVILTMVQQWILLRLPSHSPSPSGIRIPIISHIRAQVFHIIPRVSIVHSIPSL</sequence>